<accession>A0A152A8U9</accession>
<protein>
    <submittedName>
        <fullName evidence="1">Uncharacterized protein</fullName>
    </submittedName>
</protein>
<organism evidence="1 2">
    <name type="scientific">Tieghemostelium lacteum</name>
    <name type="common">Slime mold</name>
    <name type="synonym">Dictyostelium lacteum</name>
    <dbReference type="NCBI Taxonomy" id="361077"/>
    <lineage>
        <taxon>Eukaryota</taxon>
        <taxon>Amoebozoa</taxon>
        <taxon>Evosea</taxon>
        <taxon>Eumycetozoa</taxon>
        <taxon>Dictyostelia</taxon>
        <taxon>Dictyosteliales</taxon>
        <taxon>Raperosteliaceae</taxon>
        <taxon>Tieghemostelium</taxon>
    </lineage>
</organism>
<proteinExistence type="predicted"/>
<reference evidence="1 2" key="1">
    <citation type="submission" date="2015-12" db="EMBL/GenBank/DDBJ databases">
        <title>Dictyostelia acquired genes for synthesis and detection of signals that induce cell-type specialization by lateral gene transfer from prokaryotes.</title>
        <authorList>
            <person name="Gloeckner G."/>
            <person name="Schaap P."/>
        </authorList>
    </citation>
    <scope>NUCLEOTIDE SEQUENCE [LARGE SCALE GENOMIC DNA]</scope>
    <source>
        <strain evidence="1 2">TK</strain>
    </source>
</reference>
<sequence>MISKDFKRGVLSRLVIKEFDLKINKNFQDYIGISQLTKGFKSISGEDSSYFQIPDISNEIESLLSESSKNTDIKLKYQCNRVFPKLPIENIRNLTVMHPRDCLLVSTELQSICSQLKSLNYLGLQAMDYEPVNNHILEKLLKYFYSHKDTIKELVIEKFTFDSDTLSITPFDQLTSLQLYTRNDQFLLNHSGLLSLMKQNHSLEKLKVQFLYVFTEIDMSVFLEEAKVNITSLKSIEFNGSLPLNEKSEIQLISYLNSTTKLQTFRSNMPFRLSMTHPNSDSFKITNKSIKELGASGNLISLWKDMSSLEILHLPTTSSIVLKIALEPIDTSTLVNLHELEVERECGEFISRIILGNPKLQNVFIDLYHNRCDLNHILEAVIAHQSIRGFFLNGGSLLSLSEINHNSMINLFQCHHPTLSTVSIYYNYLPLSIIPIILNNRNLSRVSLFQCFRQPTKHKEFKEMIKSSNSSISFKVIEKLRKE</sequence>
<keyword evidence="2" id="KW-1185">Reference proteome</keyword>
<comment type="caution">
    <text evidence="1">The sequence shown here is derived from an EMBL/GenBank/DDBJ whole genome shotgun (WGS) entry which is preliminary data.</text>
</comment>
<dbReference type="InParanoid" id="A0A152A8U9"/>
<dbReference type="Proteomes" id="UP000076078">
    <property type="component" value="Unassembled WGS sequence"/>
</dbReference>
<dbReference type="AlphaFoldDB" id="A0A152A8U9"/>
<evidence type="ECO:0000313" key="2">
    <source>
        <dbReference type="Proteomes" id="UP000076078"/>
    </source>
</evidence>
<dbReference type="EMBL" id="LODT01000004">
    <property type="protein sequence ID" value="KYR02497.1"/>
    <property type="molecule type" value="Genomic_DNA"/>
</dbReference>
<name>A0A152A8U9_TIELA</name>
<evidence type="ECO:0000313" key="1">
    <source>
        <dbReference type="EMBL" id="KYR02497.1"/>
    </source>
</evidence>
<gene>
    <name evidence="1" type="ORF">DLAC_01342</name>
</gene>